<evidence type="ECO:0008006" key="4">
    <source>
        <dbReference type="Google" id="ProtNLM"/>
    </source>
</evidence>
<protein>
    <recommendedName>
        <fullName evidence="4">Transmembrane protein</fullName>
    </recommendedName>
</protein>
<name>A0ABM9JS46_9RALS</name>
<reference evidence="2 3" key="1">
    <citation type="submission" date="2023-07" db="EMBL/GenBank/DDBJ databases">
        <authorList>
            <person name="Peeters C."/>
        </authorList>
    </citation>
    <scope>NUCLEOTIDE SEQUENCE [LARGE SCALE GENOMIC DNA]</scope>
    <source>
        <strain evidence="2 3">LMG 19083</strain>
    </source>
</reference>
<keyword evidence="1" id="KW-0812">Transmembrane</keyword>
<proteinExistence type="predicted"/>
<dbReference type="RefSeq" id="WP_316667397.1">
    <property type="nucleotide sequence ID" value="NZ_CATZBU010000010.1"/>
</dbReference>
<sequence>MALSFQTTEQDMVAAYQLHYTMRRTKAAWVAGAFVLGLVAYVTTQRKTSP</sequence>
<dbReference type="EMBL" id="CATZBU010000010">
    <property type="protein sequence ID" value="CAJ0802456.1"/>
    <property type="molecule type" value="Genomic_DNA"/>
</dbReference>
<evidence type="ECO:0000256" key="1">
    <source>
        <dbReference type="SAM" id="Phobius"/>
    </source>
</evidence>
<evidence type="ECO:0000313" key="3">
    <source>
        <dbReference type="Proteomes" id="UP001189813"/>
    </source>
</evidence>
<comment type="caution">
    <text evidence="2">The sequence shown here is derived from an EMBL/GenBank/DDBJ whole genome shotgun (WGS) entry which is preliminary data.</text>
</comment>
<keyword evidence="3" id="KW-1185">Reference proteome</keyword>
<feature type="transmembrane region" description="Helical" evidence="1">
    <location>
        <begin position="27"/>
        <end position="44"/>
    </location>
</feature>
<gene>
    <name evidence="2" type="ORF">LMG19083_03730</name>
</gene>
<organism evidence="2 3">
    <name type="scientific">Ralstonia psammae</name>
    <dbReference type="NCBI Taxonomy" id="3058598"/>
    <lineage>
        <taxon>Bacteria</taxon>
        <taxon>Pseudomonadati</taxon>
        <taxon>Pseudomonadota</taxon>
        <taxon>Betaproteobacteria</taxon>
        <taxon>Burkholderiales</taxon>
        <taxon>Burkholderiaceae</taxon>
        <taxon>Ralstonia</taxon>
    </lineage>
</organism>
<dbReference type="Proteomes" id="UP001189813">
    <property type="component" value="Unassembled WGS sequence"/>
</dbReference>
<keyword evidence="1" id="KW-0472">Membrane</keyword>
<keyword evidence="1" id="KW-1133">Transmembrane helix</keyword>
<evidence type="ECO:0000313" key="2">
    <source>
        <dbReference type="EMBL" id="CAJ0802456.1"/>
    </source>
</evidence>
<accession>A0ABM9JS46</accession>